<dbReference type="SUPFAM" id="SSF55608">
    <property type="entry name" value="Homing endonucleases"/>
    <property type="match status" value="1"/>
</dbReference>
<dbReference type="RefSeq" id="WP_067558443.1">
    <property type="nucleotide sequence ID" value="NZ_CAJTBG010000008.1"/>
</dbReference>
<dbReference type="PROSITE" id="PS50819">
    <property type="entry name" value="INTEIN_ENDONUCLEASE"/>
    <property type="match status" value="1"/>
</dbReference>
<keyword evidence="8" id="KW-1185">Reference proteome</keyword>
<dbReference type="GO" id="GO:0004519">
    <property type="term" value="F:endonuclease activity"/>
    <property type="evidence" value="ECO:0007669"/>
    <property type="project" value="InterPro"/>
</dbReference>
<dbReference type="STRING" id="1702221.AALO17_20110"/>
<dbReference type="AlphaFoldDB" id="A0A140DWW8"/>
<dbReference type="GeneID" id="78478614"/>
<organism evidence="6 8">
    <name type="scientific">Faecalibaculum rodentium</name>
    <dbReference type="NCBI Taxonomy" id="1702221"/>
    <lineage>
        <taxon>Bacteria</taxon>
        <taxon>Bacillati</taxon>
        <taxon>Bacillota</taxon>
        <taxon>Erysipelotrichia</taxon>
        <taxon>Erysipelotrichales</taxon>
        <taxon>Erysipelotrichaceae</taxon>
        <taxon>Faecalibaculum</taxon>
    </lineage>
</organism>
<evidence type="ECO:0000256" key="2">
    <source>
        <dbReference type="ARBA" id="ARBA00023125"/>
    </source>
</evidence>
<dbReference type="Proteomes" id="UP000069771">
    <property type="component" value="Chromosome"/>
</dbReference>
<dbReference type="PANTHER" id="PTHR37307:SF1">
    <property type="entry name" value="CELL DIVISION PROTEIN WHIA-RELATED"/>
    <property type="match status" value="1"/>
</dbReference>
<accession>A0A140DWW8</accession>
<evidence type="ECO:0000259" key="5">
    <source>
        <dbReference type="PROSITE" id="PS50819"/>
    </source>
</evidence>
<reference evidence="7 9" key="2">
    <citation type="submission" date="2016-11" db="EMBL/GenBank/DDBJ databases">
        <title>Description of two novel members of the family Erysipelotrichaceae: Ileibacterium lipovorans gen. nov., sp. nov. and Dubosiella newyorkensis, gen. nov., sp. nov.</title>
        <authorList>
            <person name="Cox L.M."/>
            <person name="Sohn J."/>
            <person name="Tyrrell K.L."/>
            <person name="Citron D.M."/>
            <person name="Lawson P.A."/>
            <person name="Patel N.B."/>
            <person name="Iizumi T."/>
            <person name="Perez-Perez G.I."/>
            <person name="Goldstein E.J."/>
            <person name="Blaser M.J."/>
        </authorList>
    </citation>
    <scope>NUCLEOTIDE SEQUENCE [LARGE SCALE GENOMIC DNA]</scope>
    <source>
        <strain evidence="7 9">NYU-BL-K8</strain>
    </source>
</reference>
<keyword evidence="1 4" id="KW-0132">Cell division</keyword>
<name>A0A140DWW8_9FIRM</name>
<dbReference type="InterPro" id="IPR003802">
    <property type="entry name" value="Sporulation_regulator_WhiA"/>
</dbReference>
<gene>
    <name evidence="4" type="primary">whiA</name>
    <name evidence="6" type="ORF">AALO17_20110</name>
    <name evidence="7" type="ORF">BO223_08795</name>
</gene>
<proteinExistence type="inferred from homology"/>
<dbReference type="PATRIC" id="fig|1702221.3.peg.1957"/>
<comment type="function">
    <text evidence="4">Involved in cell division and chromosome segregation.</text>
</comment>
<evidence type="ECO:0000256" key="1">
    <source>
        <dbReference type="ARBA" id="ARBA00022618"/>
    </source>
</evidence>
<dbReference type="OrthoDB" id="401278at2"/>
<dbReference type="InterPro" id="IPR039518">
    <property type="entry name" value="WhiA_LAGLIDADG_dom"/>
</dbReference>
<dbReference type="NCBIfam" id="TIGR00647">
    <property type="entry name" value="DNA_bind_WhiA"/>
    <property type="match status" value="1"/>
</dbReference>
<dbReference type="EMBL" id="MPJZ01000073">
    <property type="protein sequence ID" value="OLU44259.1"/>
    <property type="molecule type" value="Genomic_DNA"/>
</dbReference>
<reference evidence="6 8" key="1">
    <citation type="journal article" date="2016" name="Gut Pathog.">
        <title>Whole genome sequencing of "Faecalibaculum rodentium" ALO17, isolated from C57BL/6J laboratory mouse feces.</title>
        <authorList>
            <person name="Lim S."/>
            <person name="Chang D.H."/>
            <person name="Ahn S."/>
            <person name="Kim B.C."/>
        </authorList>
    </citation>
    <scope>NUCLEOTIDE SEQUENCE [LARGE SCALE GENOMIC DNA]</scope>
    <source>
        <strain evidence="6 8">Alo17</strain>
    </source>
</reference>
<evidence type="ECO:0000256" key="4">
    <source>
        <dbReference type="HAMAP-Rule" id="MF_01420"/>
    </source>
</evidence>
<evidence type="ECO:0000313" key="9">
    <source>
        <dbReference type="Proteomes" id="UP000186758"/>
    </source>
</evidence>
<dbReference type="KEGG" id="fro:AALO17_20110"/>
<dbReference type="GO" id="GO:0003677">
    <property type="term" value="F:DNA binding"/>
    <property type="evidence" value="ECO:0007669"/>
    <property type="project" value="UniProtKB-UniRule"/>
</dbReference>
<dbReference type="EMBL" id="CP011391">
    <property type="protein sequence ID" value="AMK55145.1"/>
    <property type="molecule type" value="Genomic_DNA"/>
</dbReference>
<feature type="domain" description="DOD-type homing endonuclease" evidence="5">
    <location>
        <begin position="99"/>
        <end position="169"/>
    </location>
</feature>
<dbReference type="GO" id="GO:0051301">
    <property type="term" value="P:cell division"/>
    <property type="evidence" value="ECO:0007669"/>
    <property type="project" value="UniProtKB-UniRule"/>
</dbReference>
<keyword evidence="2 4" id="KW-0238">DNA-binding</keyword>
<evidence type="ECO:0000256" key="3">
    <source>
        <dbReference type="ARBA" id="ARBA00023306"/>
    </source>
</evidence>
<dbReference type="PANTHER" id="PTHR37307">
    <property type="entry name" value="CELL DIVISION PROTEIN WHIA-RELATED"/>
    <property type="match status" value="1"/>
</dbReference>
<dbReference type="InterPro" id="IPR018478">
    <property type="entry name" value="Sporu_reg_WhiA_N_dom"/>
</dbReference>
<sequence length="319" mass="36357">MSFTYDVKQEIAGADLDERQAKAQLAALLLVKAALHMNRNGTYLSFQVENASVAKHVWLLVKRLYTVEPRLAVLKKMRLKKNNIYRIVIEQGASRILEDLGILNDRGLHVKPNYDLIRSEKNARAFLQGCFLASGSVNSPRTSNYHLEISVTHRGLAESIQKLMERFFLSARITERKGLWVVYLKAGDKIGDFLRLIDASNALLQFEDLRISRDFYNQMSRLNNCELANEMKSLKAAHGQIEAIERIETLMAPEQIPPKIRAAMDIRKQYPEASLTELCDEIYKATGEVISKSGMKHRMTKIREMAASLSQDRRSSETK</sequence>
<dbReference type="InterPro" id="IPR004042">
    <property type="entry name" value="Intein_endonuc_central"/>
</dbReference>
<evidence type="ECO:0000313" key="7">
    <source>
        <dbReference type="EMBL" id="OLU44259.1"/>
    </source>
</evidence>
<evidence type="ECO:0000313" key="6">
    <source>
        <dbReference type="EMBL" id="AMK55145.1"/>
    </source>
</evidence>
<dbReference type="InterPro" id="IPR027434">
    <property type="entry name" value="Homing_endonucl"/>
</dbReference>
<dbReference type="Proteomes" id="UP000186758">
    <property type="component" value="Unassembled WGS sequence"/>
</dbReference>
<dbReference type="Gene3D" id="3.10.28.10">
    <property type="entry name" value="Homing endonucleases"/>
    <property type="match status" value="1"/>
</dbReference>
<dbReference type="Pfam" id="PF14527">
    <property type="entry name" value="LAGLIDADG_WhiA"/>
    <property type="match status" value="1"/>
</dbReference>
<evidence type="ECO:0000313" key="8">
    <source>
        <dbReference type="Proteomes" id="UP000069771"/>
    </source>
</evidence>
<dbReference type="InterPro" id="IPR023054">
    <property type="entry name" value="Sporulation_regulator_WhiA_C"/>
</dbReference>
<dbReference type="GO" id="GO:0043937">
    <property type="term" value="P:regulation of sporulation"/>
    <property type="evidence" value="ECO:0007669"/>
    <property type="project" value="InterPro"/>
</dbReference>
<comment type="similarity">
    <text evidence="4">Belongs to the WhiA family.</text>
</comment>
<keyword evidence="3 4" id="KW-0131">Cell cycle</keyword>
<dbReference type="HAMAP" id="MF_01420">
    <property type="entry name" value="HTH_type_WhiA"/>
    <property type="match status" value="1"/>
</dbReference>
<dbReference type="Pfam" id="PF10298">
    <property type="entry name" value="WhiA_N"/>
    <property type="match status" value="1"/>
</dbReference>
<protein>
    <recommendedName>
        <fullName evidence="4">Probable cell division protein WhiA</fullName>
    </recommendedName>
</protein>
<dbReference type="Pfam" id="PF02650">
    <property type="entry name" value="HTH_WhiA"/>
    <property type="match status" value="1"/>
</dbReference>